<feature type="region of interest" description="Disordered" evidence="1">
    <location>
        <begin position="1"/>
        <end position="81"/>
    </location>
</feature>
<proteinExistence type="predicted"/>
<accession>A0A157SR21</accession>
<organism evidence="3 4">
    <name type="scientific">Bordetella trematum</name>
    <dbReference type="NCBI Taxonomy" id="123899"/>
    <lineage>
        <taxon>Bacteria</taxon>
        <taxon>Pseudomonadati</taxon>
        <taxon>Pseudomonadota</taxon>
        <taxon>Betaproteobacteria</taxon>
        <taxon>Burkholderiales</taxon>
        <taxon>Alcaligenaceae</taxon>
        <taxon>Bordetella</taxon>
    </lineage>
</organism>
<feature type="compositionally biased region" description="Low complexity" evidence="1">
    <location>
        <begin position="186"/>
        <end position="195"/>
    </location>
</feature>
<feature type="region of interest" description="Disordered" evidence="1">
    <location>
        <begin position="142"/>
        <end position="209"/>
    </location>
</feature>
<dbReference type="Pfam" id="PF02120">
    <property type="entry name" value="Flg_hook"/>
    <property type="match status" value="1"/>
</dbReference>
<dbReference type="CDD" id="cd17470">
    <property type="entry name" value="T3SS_Flik_C"/>
    <property type="match status" value="1"/>
</dbReference>
<dbReference type="Gene3D" id="3.30.750.140">
    <property type="match status" value="1"/>
</dbReference>
<dbReference type="AlphaFoldDB" id="A0A157SR21"/>
<dbReference type="PANTHER" id="PTHR37533:SF2">
    <property type="entry name" value="FLAGELLAR HOOK-LENGTH CONTROL PROTEIN"/>
    <property type="match status" value="1"/>
</dbReference>
<dbReference type="PANTHER" id="PTHR37533">
    <property type="entry name" value="FLAGELLAR HOOK-LENGTH CONTROL PROTEIN"/>
    <property type="match status" value="1"/>
</dbReference>
<feature type="compositionally biased region" description="Low complexity" evidence="1">
    <location>
        <begin position="48"/>
        <end position="65"/>
    </location>
</feature>
<dbReference type="eggNOG" id="COG3144">
    <property type="taxonomic scope" value="Bacteria"/>
</dbReference>
<evidence type="ECO:0000313" key="4">
    <source>
        <dbReference type="Proteomes" id="UP000076825"/>
    </source>
</evidence>
<dbReference type="OrthoDB" id="8679885at2"/>
<dbReference type="PATRIC" id="fig|123899.6.peg.3439"/>
<evidence type="ECO:0000256" key="1">
    <source>
        <dbReference type="SAM" id="MobiDB-lite"/>
    </source>
</evidence>
<dbReference type="RefSeq" id="WP_063492311.1">
    <property type="nucleotide sequence ID" value="NZ_CP016340.1"/>
</dbReference>
<feature type="region of interest" description="Disordered" evidence="1">
    <location>
        <begin position="350"/>
        <end position="379"/>
    </location>
</feature>
<dbReference type="GeneID" id="56589324"/>
<keyword evidence="3" id="KW-0969">Cilium</keyword>
<dbReference type="KEGG" id="btrm:SAMEA390648703439"/>
<feature type="compositionally biased region" description="Low complexity" evidence="1">
    <location>
        <begin position="156"/>
        <end position="176"/>
    </location>
</feature>
<sequence length="402" mass="40230">MTSPALPIPLANAAPTPGNAAASNNTAAARDKRDGFAQTLARQQDSSAPRTPTPATATGTLPARADTGTDDSDAPLTPQTLPAETPVLALPVEAVALPAPGDLAPALPQQALEIASQAADLQAQMRATTAAAATPQPVLPQATAARPAPPAPPLAPADLAMTPAMPATPAATGPTLRLPPEPAPPQASEQSLPAAALPPGPGLTALLPPAQPATETLNAAPAPRERDTPDMLPAMGQAGFFAATPSAPIATPATPAMQLALPVGASQWGNELGREVTRFSVAAQHGTHTAELRLDPPDLGPLRVTLSLHDGVASASFVSAHASVRQAVESALPQLQQALAEAGIALGQADVGSQEQPRQQQGNGAPTATASGSVPDTPEALPQTIAAARKAVHHDGLVNTYA</sequence>
<keyword evidence="3" id="KW-0966">Cell projection</keyword>
<evidence type="ECO:0000259" key="2">
    <source>
        <dbReference type="Pfam" id="PF02120"/>
    </source>
</evidence>
<keyword evidence="4" id="KW-1185">Reference proteome</keyword>
<dbReference type="InterPro" id="IPR021136">
    <property type="entry name" value="Flagellar_hook_control-like_C"/>
</dbReference>
<dbReference type="Proteomes" id="UP000076825">
    <property type="component" value="Chromosome 1"/>
</dbReference>
<feature type="compositionally biased region" description="Polar residues" evidence="1">
    <location>
        <begin position="351"/>
        <end position="374"/>
    </location>
</feature>
<dbReference type="InterPro" id="IPR052563">
    <property type="entry name" value="FliK"/>
</dbReference>
<protein>
    <submittedName>
        <fullName evidence="3">Flagellar hook-length control protein</fullName>
    </submittedName>
</protein>
<dbReference type="STRING" id="123899.SAMEA3906487_03439"/>
<reference evidence="3 4" key="1">
    <citation type="submission" date="2016-04" db="EMBL/GenBank/DDBJ databases">
        <authorList>
            <consortium name="Pathogen Informatics"/>
        </authorList>
    </citation>
    <scope>NUCLEOTIDE SEQUENCE [LARGE SCALE GENOMIC DNA]</scope>
    <source>
        <strain evidence="3 4">H044680328</strain>
    </source>
</reference>
<keyword evidence="3" id="KW-0282">Flagellum</keyword>
<feature type="domain" description="Flagellar hook-length control protein-like C-terminal" evidence="2">
    <location>
        <begin position="280"/>
        <end position="360"/>
    </location>
</feature>
<dbReference type="EMBL" id="LT546645">
    <property type="protein sequence ID" value="SAI72872.1"/>
    <property type="molecule type" value="Genomic_DNA"/>
</dbReference>
<name>A0A157SR21_9BORD</name>
<evidence type="ECO:0000313" key="3">
    <source>
        <dbReference type="EMBL" id="SAI72872.1"/>
    </source>
</evidence>
<feature type="compositionally biased region" description="Low complexity" evidence="1">
    <location>
        <begin position="1"/>
        <end position="28"/>
    </location>
</feature>
<dbReference type="InterPro" id="IPR038610">
    <property type="entry name" value="FliK-like_C_sf"/>
</dbReference>
<gene>
    <name evidence="3" type="primary">flaE</name>
    <name evidence="3" type="ORF">SAMEA3906487_03439</name>
</gene>